<dbReference type="EMBL" id="JAIWYP010000004">
    <property type="protein sequence ID" value="KAH3843480.1"/>
    <property type="molecule type" value="Genomic_DNA"/>
</dbReference>
<comment type="caution">
    <text evidence="1">The sequence shown here is derived from an EMBL/GenBank/DDBJ whole genome shotgun (WGS) entry which is preliminary data.</text>
</comment>
<gene>
    <name evidence="1" type="ORF">DPMN_116998</name>
</gene>
<dbReference type="Proteomes" id="UP000828390">
    <property type="component" value="Unassembled WGS sequence"/>
</dbReference>
<reference evidence="1" key="2">
    <citation type="submission" date="2020-11" db="EMBL/GenBank/DDBJ databases">
        <authorList>
            <person name="McCartney M.A."/>
            <person name="Auch B."/>
            <person name="Kono T."/>
            <person name="Mallez S."/>
            <person name="Becker A."/>
            <person name="Gohl D.M."/>
            <person name="Silverstein K.A.T."/>
            <person name="Koren S."/>
            <person name="Bechman K.B."/>
            <person name="Herman A."/>
            <person name="Abrahante J.E."/>
            <person name="Garbe J."/>
        </authorList>
    </citation>
    <scope>NUCLEOTIDE SEQUENCE</scope>
    <source>
        <strain evidence="1">Duluth1</strain>
        <tissue evidence="1">Whole animal</tissue>
    </source>
</reference>
<name>A0A9D4QV89_DREPO</name>
<dbReference type="Gene3D" id="3.30.360.10">
    <property type="entry name" value="Dihydrodipicolinate Reductase, domain 2"/>
    <property type="match status" value="1"/>
</dbReference>
<sequence>MVVLQLQVGFWHFAHSFVRGNWHKESYSSFSLLAKCCHDVDLICYWMSGRKCERVSSFGHLSHFHSGDKVC</sequence>
<evidence type="ECO:0000313" key="1">
    <source>
        <dbReference type="EMBL" id="KAH3843480.1"/>
    </source>
</evidence>
<evidence type="ECO:0000313" key="2">
    <source>
        <dbReference type="Proteomes" id="UP000828390"/>
    </source>
</evidence>
<dbReference type="AlphaFoldDB" id="A0A9D4QV89"/>
<accession>A0A9D4QV89</accession>
<protein>
    <submittedName>
        <fullName evidence="1">Uncharacterized protein</fullName>
    </submittedName>
</protein>
<proteinExistence type="predicted"/>
<dbReference type="SUPFAM" id="SSF55347">
    <property type="entry name" value="Glyceraldehyde-3-phosphate dehydrogenase-like, C-terminal domain"/>
    <property type="match status" value="1"/>
</dbReference>
<reference evidence="1" key="1">
    <citation type="journal article" date="2019" name="bioRxiv">
        <title>The Genome of the Zebra Mussel, Dreissena polymorpha: A Resource for Invasive Species Research.</title>
        <authorList>
            <person name="McCartney M.A."/>
            <person name="Auch B."/>
            <person name="Kono T."/>
            <person name="Mallez S."/>
            <person name="Zhang Y."/>
            <person name="Obille A."/>
            <person name="Becker A."/>
            <person name="Abrahante J.E."/>
            <person name="Garbe J."/>
            <person name="Badalamenti J.P."/>
            <person name="Herman A."/>
            <person name="Mangelson H."/>
            <person name="Liachko I."/>
            <person name="Sullivan S."/>
            <person name="Sone E.D."/>
            <person name="Koren S."/>
            <person name="Silverstein K.A.T."/>
            <person name="Beckman K.B."/>
            <person name="Gohl D.M."/>
        </authorList>
    </citation>
    <scope>NUCLEOTIDE SEQUENCE</scope>
    <source>
        <strain evidence="1">Duluth1</strain>
        <tissue evidence="1">Whole animal</tissue>
    </source>
</reference>
<organism evidence="1 2">
    <name type="scientific">Dreissena polymorpha</name>
    <name type="common">Zebra mussel</name>
    <name type="synonym">Mytilus polymorpha</name>
    <dbReference type="NCBI Taxonomy" id="45954"/>
    <lineage>
        <taxon>Eukaryota</taxon>
        <taxon>Metazoa</taxon>
        <taxon>Spiralia</taxon>
        <taxon>Lophotrochozoa</taxon>
        <taxon>Mollusca</taxon>
        <taxon>Bivalvia</taxon>
        <taxon>Autobranchia</taxon>
        <taxon>Heteroconchia</taxon>
        <taxon>Euheterodonta</taxon>
        <taxon>Imparidentia</taxon>
        <taxon>Neoheterodontei</taxon>
        <taxon>Myida</taxon>
        <taxon>Dreissenoidea</taxon>
        <taxon>Dreissenidae</taxon>
        <taxon>Dreissena</taxon>
    </lineage>
</organism>
<keyword evidence="2" id="KW-1185">Reference proteome</keyword>